<keyword evidence="5" id="KW-0406">Ion transport</keyword>
<evidence type="ECO:0000313" key="13">
    <source>
        <dbReference type="Proteomes" id="UP000886998"/>
    </source>
</evidence>
<evidence type="ECO:0000256" key="1">
    <source>
        <dbReference type="ARBA" id="ARBA00004141"/>
    </source>
</evidence>
<keyword evidence="4" id="KW-1133">Transmembrane helix</keyword>
<evidence type="ECO:0000256" key="8">
    <source>
        <dbReference type="ARBA" id="ARBA00023180"/>
    </source>
</evidence>
<dbReference type="InterPro" id="IPR019594">
    <property type="entry name" value="Glu/Gly-bd"/>
</dbReference>
<dbReference type="SUPFAM" id="SSF53850">
    <property type="entry name" value="Periplasmic binding protein-like II"/>
    <property type="match status" value="1"/>
</dbReference>
<dbReference type="Proteomes" id="UP000886998">
    <property type="component" value="Unassembled WGS sequence"/>
</dbReference>
<keyword evidence="3" id="KW-0812">Transmembrane</keyword>
<keyword evidence="8" id="KW-0325">Glycoprotein</keyword>
<dbReference type="GO" id="GO:0015276">
    <property type="term" value="F:ligand-gated monoatomic ion channel activity"/>
    <property type="evidence" value="ECO:0007669"/>
    <property type="project" value="InterPro"/>
</dbReference>
<keyword evidence="2" id="KW-0813">Transport</keyword>
<dbReference type="Pfam" id="PF10613">
    <property type="entry name" value="Lig_chan-Glu_bd"/>
    <property type="match status" value="1"/>
</dbReference>
<keyword evidence="9" id="KW-1071">Ligand-gated ion channel</keyword>
<evidence type="ECO:0000259" key="11">
    <source>
        <dbReference type="Pfam" id="PF10613"/>
    </source>
</evidence>
<gene>
    <name evidence="12" type="ORF">TNIN_35491</name>
</gene>
<keyword evidence="7" id="KW-0675">Receptor</keyword>
<organism evidence="12 13">
    <name type="scientific">Trichonephila inaurata madagascariensis</name>
    <dbReference type="NCBI Taxonomy" id="2747483"/>
    <lineage>
        <taxon>Eukaryota</taxon>
        <taxon>Metazoa</taxon>
        <taxon>Ecdysozoa</taxon>
        <taxon>Arthropoda</taxon>
        <taxon>Chelicerata</taxon>
        <taxon>Arachnida</taxon>
        <taxon>Araneae</taxon>
        <taxon>Araneomorphae</taxon>
        <taxon>Entelegynae</taxon>
        <taxon>Araneoidea</taxon>
        <taxon>Nephilidae</taxon>
        <taxon>Trichonephila</taxon>
        <taxon>Trichonephila inaurata</taxon>
    </lineage>
</organism>
<reference evidence="12" key="1">
    <citation type="submission" date="2020-08" db="EMBL/GenBank/DDBJ databases">
        <title>Multicomponent nature underlies the extraordinary mechanical properties of spider dragline silk.</title>
        <authorList>
            <person name="Kono N."/>
            <person name="Nakamura H."/>
            <person name="Mori M."/>
            <person name="Yoshida Y."/>
            <person name="Ohtoshi R."/>
            <person name="Malay A.D."/>
            <person name="Moran D.A.P."/>
            <person name="Tomita M."/>
            <person name="Numata K."/>
            <person name="Arakawa K."/>
        </authorList>
    </citation>
    <scope>NUCLEOTIDE SEQUENCE</scope>
</reference>
<name>A0A8X7C512_9ARAC</name>
<dbReference type="GO" id="GO:0016020">
    <property type="term" value="C:membrane"/>
    <property type="evidence" value="ECO:0007669"/>
    <property type="project" value="UniProtKB-SubCell"/>
</dbReference>
<evidence type="ECO:0000256" key="10">
    <source>
        <dbReference type="ARBA" id="ARBA00023303"/>
    </source>
</evidence>
<evidence type="ECO:0000313" key="12">
    <source>
        <dbReference type="EMBL" id="GFY53867.1"/>
    </source>
</evidence>
<keyword evidence="13" id="KW-1185">Reference proteome</keyword>
<feature type="domain" description="Ionotropic glutamate receptor L-glutamate and glycine-binding" evidence="11">
    <location>
        <begin position="27"/>
        <end position="100"/>
    </location>
</feature>
<evidence type="ECO:0000256" key="9">
    <source>
        <dbReference type="ARBA" id="ARBA00023286"/>
    </source>
</evidence>
<evidence type="ECO:0000256" key="2">
    <source>
        <dbReference type="ARBA" id="ARBA00022448"/>
    </source>
</evidence>
<keyword evidence="10" id="KW-0407">Ion channel</keyword>
<comment type="caution">
    <text evidence="12">The sequence shown here is derived from an EMBL/GenBank/DDBJ whole genome shotgun (WGS) entry which is preliminary data.</text>
</comment>
<dbReference type="EMBL" id="BMAV01009530">
    <property type="protein sequence ID" value="GFY53867.1"/>
    <property type="molecule type" value="Genomic_DNA"/>
</dbReference>
<protein>
    <recommendedName>
        <fullName evidence="11">Ionotropic glutamate receptor L-glutamate and glycine-binding domain-containing protein</fullName>
    </recommendedName>
</protein>
<evidence type="ECO:0000256" key="5">
    <source>
        <dbReference type="ARBA" id="ARBA00023065"/>
    </source>
</evidence>
<dbReference type="AlphaFoldDB" id="A0A8X7C512"/>
<accession>A0A8X7C512</accession>
<sequence>MLSSKKWIVAALNRSRIFEIYPSINGKPNISGIEGRYFEIFMTKLGMDYEIVIPKDNEFGRELAFENWTGIIGMLHRGEADIGVNNLGVYEDRYRTVVISDFHTFLQGHLSVF</sequence>
<dbReference type="OrthoDB" id="6435371at2759"/>
<proteinExistence type="predicted"/>
<evidence type="ECO:0000256" key="6">
    <source>
        <dbReference type="ARBA" id="ARBA00023136"/>
    </source>
</evidence>
<evidence type="ECO:0000256" key="7">
    <source>
        <dbReference type="ARBA" id="ARBA00023170"/>
    </source>
</evidence>
<keyword evidence="6" id="KW-0472">Membrane</keyword>
<evidence type="ECO:0000256" key="4">
    <source>
        <dbReference type="ARBA" id="ARBA00022989"/>
    </source>
</evidence>
<comment type="subcellular location">
    <subcellularLocation>
        <location evidence="1">Membrane</location>
        <topology evidence="1">Multi-pass membrane protein</topology>
    </subcellularLocation>
</comment>
<evidence type="ECO:0000256" key="3">
    <source>
        <dbReference type="ARBA" id="ARBA00022692"/>
    </source>
</evidence>
<dbReference type="Gene3D" id="3.40.190.10">
    <property type="entry name" value="Periplasmic binding protein-like II"/>
    <property type="match status" value="1"/>
</dbReference>